<dbReference type="Proteomes" id="UP000236630">
    <property type="component" value="Unassembled WGS sequence"/>
</dbReference>
<dbReference type="AlphaFoldDB" id="A0A2H5QXI1"/>
<accession>A0A2H5QXI1</accession>
<evidence type="ECO:0000313" key="2">
    <source>
        <dbReference type="Proteomes" id="UP000236630"/>
    </source>
</evidence>
<sequence length="121" mass="13993">MPKSLIVWLSEVLIRRTITIKGSPRLQNPRILNFIITQFFLDNVLPASVVNEPWKHVFPVVTNKMNLDNSSYDYNGPHIDAKAVEDYKLVFEFLTCPCVEACGVCFYLQRSYFGIPNTCRY</sequence>
<keyword evidence="2" id="KW-1185">Reference proteome</keyword>
<gene>
    <name evidence="1" type="ORF">CUMW_271020</name>
</gene>
<protein>
    <submittedName>
        <fullName evidence="1">Uncharacterized protein</fullName>
    </submittedName>
</protein>
<name>A0A2H5QXI1_CITUN</name>
<reference evidence="1 2" key="1">
    <citation type="journal article" date="2017" name="Front. Genet.">
        <title>Draft sequencing of the heterozygous diploid genome of Satsuma (Citrus unshiu Marc.) using a hybrid assembly approach.</title>
        <authorList>
            <person name="Shimizu T."/>
            <person name="Tanizawa Y."/>
            <person name="Mochizuki T."/>
            <person name="Nagasaki H."/>
            <person name="Yoshioka T."/>
            <person name="Toyoda A."/>
            <person name="Fujiyama A."/>
            <person name="Kaminuma E."/>
            <person name="Nakamura Y."/>
        </authorList>
    </citation>
    <scope>NUCLEOTIDE SEQUENCE [LARGE SCALE GENOMIC DNA]</scope>
    <source>
        <strain evidence="2">cv. Miyagawa wase</strain>
    </source>
</reference>
<proteinExistence type="predicted"/>
<dbReference type="EMBL" id="BDQV01001178">
    <property type="protein sequence ID" value="GAY69322.1"/>
    <property type="molecule type" value="Genomic_DNA"/>
</dbReference>
<evidence type="ECO:0000313" key="1">
    <source>
        <dbReference type="EMBL" id="GAY69322.1"/>
    </source>
</evidence>
<comment type="caution">
    <text evidence="1">The sequence shown here is derived from an EMBL/GenBank/DDBJ whole genome shotgun (WGS) entry which is preliminary data.</text>
</comment>
<organism evidence="1 2">
    <name type="scientific">Citrus unshiu</name>
    <name type="common">Satsuma mandarin</name>
    <name type="synonym">Citrus nobilis var. unshiu</name>
    <dbReference type="NCBI Taxonomy" id="55188"/>
    <lineage>
        <taxon>Eukaryota</taxon>
        <taxon>Viridiplantae</taxon>
        <taxon>Streptophyta</taxon>
        <taxon>Embryophyta</taxon>
        <taxon>Tracheophyta</taxon>
        <taxon>Spermatophyta</taxon>
        <taxon>Magnoliopsida</taxon>
        <taxon>eudicotyledons</taxon>
        <taxon>Gunneridae</taxon>
        <taxon>Pentapetalae</taxon>
        <taxon>rosids</taxon>
        <taxon>malvids</taxon>
        <taxon>Sapindales</taxon>
        <taxon>Rutaceae</taxon>
        <taxon>Aurantioideae</taxon>
        <taxon>Citrus</taxon>
    </lineage>
</organism>
<dbReference type="STRING" id="55188.A0A2H5QXI1"/>